<accession>A0A1F4S5Z9</accession>
<dbReference type="EMBL" id="MEUA01000017">
    <property type="protein sequence ID" value="OGC15865.1"/>
    <property type="molecule type" value="Genomic_DNA"/>
</dbReference>
<evidence type="ECO:0000313" key="2">
    <source>
        <dbReference type="Proteomes" id="UP000177905"/>
    </source>
</evidence>
<reference evidence="1 2" key="1">
    <citation type="journal article" date="2016" name="Nat. Commun.">
        <title>Thousands of microbial genomes shed light on interconnected biogeochemical processes in an aquifer system.</title>
        <authorList>
            <person name="Anantharaman K."/>
            <person name="Brown C.T."/>
            <person name="Hug L.A."/>
            <person name="Sharon I."/>
            <person name="Castelle C.J."/>
            <person name="Probst A.J."/>
            <person name="Thomas B.C."/>
            <person name="Singh A."/>
            <person name="Wilkins M.J."/>
            <person name="Karaoz U."/>
            <person name="Brodie E.L."/>
            <person name="Williams K.H."/>
            <person name="Hubbard S.S."/>
            <person name="Banfield J.F."/>
        </authorList>
    </citation>
    <scope>NUCLEOTIDE SEQUENCE [LARGE SCALE GENOMIC DNA]</scope>
</reference>
<name>A0A1F4S5Z9_UNCSA</name>
<dbReference type="Proteomes" id="UP000177905">
    <property type="component" value="Unassembled WGS sequence"/>
</dbReference>
<sequence length="440" mass="50124">MRTAAENLIKNHHYTSQNQEVYGTINSWLRTLNPLSFTATIKSTPEGRLFLGRLEGQSIVLKGNEIQPSCTHHVTYETKKGPDPDTPDIVVNISRARKEEVENLKTRWIRRNGVVCPFGKIIPRGGMDTIYPPRSIPIAEEQALLKPFLEDLISKMHVCHPYQIISQDIKDTLVEITAKGGTLAANWLIFLYEDLISKVANKFYKGNAYFCDLLKQEGREQVLPAAKSYSLENQGRNGFDGYLKVVLTHHFITCYTYLDGYGNPKGKRQPQTVSMEEMRNPRAISGDYTVSTSESVLIAKESSMQIYHQLTPAERHLFDFILSCPTKEDLSAEEVGIMAGSQEILRCGITRYAQKGLNDDEITFLNSLKDQMPDLFSMLFEFTRHGIKLKNYRYILDELIDQHIKDEHVKKTLHEILDKSALSIQRVGQICKSISYKLTN</sequence>
<comment type="caution">
    <text evidence="1">The sequence shown here is derived from an EMBL/GenBank/DDBJ whole genome shotgun (WGS) entry which is preliminary data.</text>
</comment>
<evidence type="ECO:0000313" key="1">
    <source>
        <dbReference type="EMBL" id="OGC15865.1"/>
    </source>
</evidence>
<organism evidence="1 2">
    <name type="scientific">candidate division WOR-1 bacterium RIFOXYB2_FULL_36_35</name>
    <dbReference type="NCBI Taxonomy" id="1802578"/>
    <lineage>
        <taxon>Bacteria</taxon>
        <taxon>Bacillati</taxon>
        <taxon>Saganbacteria</taxon>
    </lineage>
</organism>
<gene>
    <name evidence="1" type="ORF">A2290_05980</name>
</gene>
<dbReference type="AlphaFoldDB" id="A0A1F4S5Z9"/>
<protein>
    <submittedName>
        <fullName evidence="1">Uncharacterized protein</fullName>
    </submittedName>
</protein>
<proteinExistence type="predicted"/>